<comment type="caution">
    <text evidence="1">The sequence shown here is derived from an EMBL/GenBank/DDBJ whole genome shotgun (WGS) entry which is preliminary data.</text>
</comment>
<dbReference type="Proteomes" id="UP000784294">
    <property type="component" value="Unassembled WGS sequence"/>
</dbReference>
<gene>
    <name evidence="1" type="ORF">PXEA_LOCUS25455</name>
</gene>
<reference evidence="1" key="1">
    <citation type="submission" date="2018-11" db="EMBL/GenBank/DDBJ databases">
        <authorList>
            <consortium name="Pathogen Informatics"/>
        </authorList>
    </citation>
    <scope>NUCLEOTIDE SEQUENCE</scope>
</reference>
<accession>A0A448XAB3</accession>
<organism evidence="1 2">
    <name type="scientific">Protopolystoma xenopodis</name>
    <dbReference type="NCBI Taxonomy" id="117903"/>
    <lineage>
        <taxon>Eukaryota</taxon>
        <taxon>Metazoa</taxon>
        <taxon>Spiralia</taxon>
        <taxon>Lophotrochozoa</taxon>
        <taxon>Platyhelminthes</taxon>
        <taxon>Monogenea</taxon>
        <taxon>Polyopisthocotylea</taxon>
        <taxon>Polystomatidea</taxon>
        <taxon>Polystomatidae</taxon>
        <taxon>Protopolystoma</taxon>
    </lineage>
</organism>
<protein>
    <submittedName>
        <fullName evidence="1">Uncharacterized protein</fullName>
    </submittedName>
</protein>
<name>A0A448XAB3_9PLAT</name>
<dbReference type="EMBL" id="CAAALY010129248">
    <property type="protein sequence ID" value="VEL32015.1"/>
    <property type="molecule type" value="Genomic_DNA"/>
</dbReference>
<proteinExistence type="predicted"/>
<keyword evidence="2" id="KW-1185">Reference proteome</keyword>
<dbReference type="AlphaFoldDB" id="A0A448XAB3"/>
<evidence type="ECO:0000313" key="1">
    <source>
        <dbReference type="EMBL" id="VEL32015.1"/>
    </source>
</evidence>
<sequence length="142" mass="14933">MELIPRPEHLVPYAVVRCSWVYPSPSFPPGPISVFDGAILTTCVNSSQPILPISSYTSDPNASARSPAFSSGTPMQHGLCSTESTTGINCLIQSPASSSPATGSGRSLLMTPGQISSPVLSATDSVSQLHSFTLILYVINFF</sequence>
<dbReference type="OrthoDB" id="5960959at2759"/>
<evidence type="ECO:0000313" key="2">
    <source>
        <dbReference type="Proteomes" id="UP000784294"/>
    </source>
</evidence>